<evidence type="ECO:0000313" key="3">
    <source>
        <dbReference type="EMBL" id="ARK31930.1"/>
    </source>
</evidence>
<dbReference type="InterPro" id="IPR036390">
    <property type="entry name" value="WH_DNA-bd_sf"/>
</dbReference>
<evidence type="ECO:0000256" key="1">
    <source>
        <dbReference type="ARBA" id="ARBA00023125"/>
    </source>
</evidence>
<dbReference type="SUPFAM" id="SSF46785">
    <property type="entry name" value="Winged helix' DNA-binding domain"/>
    <property type="match status" value="1"/>
</dbReference>
<dbReference type="Proteomes" id="UP000193006">
    <property type="component" value="Chromosome"/>
</dbReference>
<feature type="domain" description="HTH arsR-type" evidence="2">
    <location>
        <begin position="1"/>
        <end position="88"/>
    </location>
</feature>
<proteinExistence type="predicted"/>
<dbReference type="SMART" id="SM00347">
    <property type="entry name" value="HTH_MARR"/>
    <property type="match status" value="1"/>
</dbReference>
<evidence type="ECO:0000313" key="4">
    <source>
        <dbReference type="Proteomes" id="UP000193006"/>
    </source>
</evidence>
<dbReference type="InterPro" id="IPR000835">
    <property type="entry name" value="HTH_MarR-typ"/>
</dbReference>
<accession>A0A1X9MHE6</accession>
<dbReference type="AlphaFoldDB" id="A0A1X9MHE6"/>
<gene>
    <name evidence="3" type="ORF">BkAM31D_19935</name>
</gene>
<dbReference type="Gene3D" id="1.10.10.10">
    <property type="entry name" value="Winged helix-like DNA-binding domain superfamily/Winged helix DNA-binding domain"/>
    <property type="match status" value="1"/>
</dbReference>
<dbReference type="CDD" id="cd00090">
    <property type="entry name" value="HTH_ARSR"/>
    <property type="match status" value="1"/>
</dbReference>
<keyword evidence="1" id="KW-0238">DNA-binding</keyword>
<organism evidence="3 4">
    <name type="scientific">Halalkalibacter krulwichiae</name>
    <dbReference type="NCBI Taxonomy" id="199441"/>
    <lineage>
        <taxon>Bacteria</taxon>
        <taxon>Bacillati</taxon>
        <taxon>Bacillota</taxon>
        <taxon>Bacilli</taxon>
        <taxon>Bacillales</taxon>
        <taxon>Bacillaceae</taxon>
        <taxon>Halalkalibacter</taxon>
    </lineage>
</organism>
<sequence>MVIVVKKETTSTRQVILTLLKRNQELTVSAIATELDVTEMAVRRHLRELEKDGLITSRLEKQAMGRPIHRYYLTEKGSESFPRNYNELSLGMLRDLVEISGNEIVDQLFHQRKDRLFQKYENEMKGSFHERVKALARLQSEGGYMVEYRQTDDGSYEFIEYNCPIAQVAKEYPIACTCEQQLFKKLLNTEHVERQSCIAKENTSCCVYKVKELEDTQARKH</sequence>
<dbReference type="EMBL" id="CP020814">
    <property type="protein sequence ID" value="ARK31930.1"/>
    <property type="molecule type" value="Genomic_DNA"/>
</dbReference>
<reference evidence="3 4" key="1">
    <citation type="submission" date="2017-04" db="EMBL/GenBank/DDBJ databases">
        <title>Bacillus krulwichiae AM31D Genome sequencing and assembly.</title>
        <authorList>
            <person name="Krulwich T.A."/>
            <person name="Anastor L."/>
            <person name="Ehrlich R."/>
            <person name="Ehrlich G.D."/>
            <person name="Janto B."/>
        </authorList>
    </citation>
    <scope>NUCLEOTIDE SEQUENCE [LARGE SCALE GENOMIC DNA]</scope>
    <source>
        <strain evidence="3 4">AM31D</strain>
    </source>
</reference>
<dbReference type="PANTHER" id="PTHR38600:SF2">
    <property type="entry name" value="SLL0088 PROTEIN"/>
    <property type="match status" value="1"/>
</dbReference>
<protein>
    <submittedName>
        <fullName evidence="3">Helix-turn-helix domain protein</fullName>
    </submittedName>
</protein>
<dbReference type="GO" id="GO:0003700">
    <property type="term" value="F:DNA-binding transcription factor activity"/>
    <property type="evidence" value="ECO:0007669"/>
    <property type="project" value="InterPro"/>
</dbReference>
<evidence type="ECO:0000259" key="2">
    <source>
        <dbReference type="PROSITE" id="PS50987"/>
    </source>
</evidence>
<dbReference type="GO" id="GO:0003677">
    <property type="term" value="F:DNA binding"/>
    <property type="evidence" value="ECO:0007669"/>
    <property type="project" value="UniProtKB-KW"/>
</dbReference>
<dbReference type="SMART" id="SM00418">
    <property type="entry name" value="HTH_ARSR"/>
    <property type="match status" value="1"/>
</dbReference>
<dbReference type="KEGG" id="bkw:BkAM31D_19935"/>
<keyword evidence="4" id="KW-1185">Reference proteome</keyword>
<dbReference type="PROSITE" id="PS50987">
    <property type="entry name" value="HTH_ARSR_2"/>
    <property type="match status" value="1"/>
</dbReference>
<dbReference type="InterPro" id="IPR011991">
    <property type="entry name" value="ArsR-like_HTH"/>
</dbReference>
<dbReference type="InterPro" id="IPR001845">
    <property type="entry name" value="HTH_ArsR_DNA-bd_dom"/>
</dbReference>
<name>A0A1X9MHE6_9BACI</name>
<dbReference type="PANTHER" id="PTHR38600">
    <property type="entry name" value="TRANSCRIPTIONAL REGULATORY PROTEIN"/>
    <property type="match status" value="1"/>
</dbReference>
<dbReference type="Pfam" id="PF12840">
    <property type="entry name" value="HTH_20"/>
    <property type="match status" value="1"/>
</dbReference>
<dbReference type="STRING" id="199441.BkAM31D_19935"/>
<dbReference type="InterPro" id="IPR036388">
    <property type="entry name" value="WH-like_DNA-bd_sf"/>
</dbReference>